<keyword evidence="3" id="KW-0325">Glycoprotein</keyword>
<keyword evidence="6" id="KW-1185">Reference proteome</keyword>
<evidence type="ECO:0000313" key="6">
    <source>
        <dbReference type="Proteomes" id="UP001201980"/>
    </source>
</evidence>
<dbReference type="SUPFAM" id="SSF52058">
    <property type="entry name" value="L domain-like"/>
    <property type="match status" value="1"/>
</dbReference>
<dbReference type="Proteomes" id="UP001201980">
    <property type="component" value="Unassembled WGS sequence"/>
</dbReference>
<organism evidence="5 6">
    <name type="scientific">Zalerion maritima</name>
    <dbReference type="NCBI Taxonomy" id="339359"/>
    <lineage>
        <taxon>Eukaryota</taxon>
        <taxon>Fungi</taxon>
        <taxon>Dikarya</taxon>
        <taxon>Ascomycota</taxon>
        <taxon>Pezizomycotina</taxon>
        <taxon>Sordariomycetes</taxon>
        <taxon>Lulworthiomycetidae</taxon>
        <taxon>Lulworthiales</taxon>
        <taxon>Lulworthiaceae</taxon>
        <taxon>Zalerion</taxon>
    </lineage>
</organism>
<evidence type="ECO:0000313" key="5">
    <source>
        <dbReference type="EMBL" id="KAJ2893178.1"/>
    </source>
</evidence>
<gene>
    <name evidence="5" type="ORF">MKZ38_008938</name>
</gene>
<dbReference type="InterPro" id="IPR051648">
    <property type="entry name" value="CWI-Assembly_Regulator"/>
</dbReference>
<dbReference type="InterPro" id="IPR032675">
    <property type="entry name" value="LRR_dom_sf"/>
</dbReference>
<keyword evidence="2" id="KW-0732">Signal</keyword>
<accession>A0AAD5RGL9</accession>
<sequence length="1023" mass="110617">MGYSKAAIRSSSVLRHIALLAGSALLIIGRTPNCTITLPNLYTVNDTSYDAFRDNIASKCPVLEISGSRLTFSNISNIDLSGIGKIYGIVELQSVYSPRTEGNNVMRVHSDTPSVMHYTDAAIYMEDGSSRPVVNELQLSFPNMSNFTGFATYKANLRSLDFDFGGDTGAENITAGKLSIYGANLTISTCFLRPSEASNTTTAGVVSSDTLASIKTLEIRDGRNIKEINFPSLNYFQFVDVRDMGLRSVDFIPGPMYFGNWPQDELGNYSISLPLLEEVVIGPVDSAGGIDNPYPKSQMHVWFSGSETLALPKLKTVKMAEGTPQTSQNETRKAALAIYSASDNFTSLDLGALESVEGYLNIVSNSNLSDVDIGKLVSVGGLNVEGNRLERFEAPELASVDDDLIFMDYWMEQLEMPKLRKVGGRIALYVNEGFDCGAWEDKWKQSLTMATNFYYGQMGSGDGLGDVLEGAVGNANWESYVDALMNIGRVAEILSRVIGSLPRLGISSKGSPALSWPHLTRSQTTTSNCVYDTNLVVNTTESYNSFRDDIAAQCPNLTLNGTLAGITFSGFTDIDLSGIVALFGQIYVDDTFDSDDVLRIHSDTLTSISARDSLMYGFQVNPRDGIYSGGSDIYRDGPLIKRFELSLPQLKDLSSVRTRYDGFRGFVFDVGGEVDLADDGEDEGITAHYMNIVASKATQLDLSPFTTIYALHLEWNRMAPQDDDSAHVVANSGVITGGDNLRNVTLLEIHDNSNVTAIEFPSLETVGYLAIYQNGPSASISFPSLRKSGAIELDNPNSTASFPELEEIEIHLIQFSGVFRPERADTVAGFSQLSSLELPKLRTIKLSGEPGTTDYLSVDATADLAISSMTKNFTALSLPSLERVEGVVHVSGNPSLASISLDSLAYVEGLELDSNDQLTSFSASELKEINGDLFIEAQSLTDLSMPKLETVAGTIEIRLGKVQQGGLSCEDFEEKMNETGAGGASITCSEDESDGGASLRDGGRRWGSLVVVLAGGVAMTMLM</sequence>
<proteinExistence type="predicted"/>
<protein>
    <submittedName>
        <fullName evidence="5">Uncharacterized protein</fullName>
    </submittedName>
</protein>
<evidence type="ECO:0000256" key="2">
    <source>
        <dbReference type="ARBA" id="ARBA00022729"/>
    </source>
</evidence>
<name>A0AAD5RGL9_9PEZI</name>
<dbReference type="PANTHER" id="PTHR31018:SF3">
    <property type="entry name" value="RECEPTOR PROTEIN-TYROSINE KINASE"/>
    <property type="match status" value="1"/>
</dbReference>
<comment type="caution">
    <text evidence="5">The sequence shown here is derived from an EMBL/GenBank/DDBJ whole genome shotgun (WGS) entry which is preliminary data.</text>
</comment>
<feature type="region of interest" description="Disordered" evidence="4">
    <location>
        <begin position="979"/>
        <end position="1000"/>
    </location>
</feature>
<reference evidence="5" key="1">
    <citation type="submission" date="2022-07" db="EMBL/GenBank/DDBJ databases">
        <title>Draft genome sequence of Zalerion maritima ATCC 34329, a (micro)plastics degrading marine fungus.</title>
        <authorList>
            <person name="Paco A."/>
            <person name="Goncalves M.F.M."/>
            <person name="Rocha-Santos T.A.P."/>
            <person name="Alves A."/>
        </authorList>
    </citation>
    <scope>NUCLEOTIDE SEQUENCE</scope>
    <source>
        <strain evidence="5">ATCC 34329</strain>
    </source>
</reference>
<dbReference type="AlphaFoldDB" id="A0AAD5RGL9"/>
<evidence type="ECO:0000256" key="4">
    <source>
        <dbReference type="SAM" id="MobiDB-lite"/>
    </source>
</evidence>
<dbReference type="EMBL" id="JAKWBI020000648">
    <property type="protein sequence ID" value="KAJ2893178.1"/>
    <property type="molecule type" value="Genomic_DNA"/>
</dbReference>
<evidence type="ECO:0000256" key="3">
    <source>
        <dbReference type="ARBA" id="ARBA00023180"/>
    </source>
</evidence>
<evidence type="ECO:0000256" key="1">
    <source>
        <dbReference type="ARBA" id="ARBA00004196"/>
    </source>
</evidence>
<dbReference type="PANTHER" id="PTHR31018">
    <property type="entry name" value="SPORULATION-SPECIFIC PROTEIN-RELATED"/>
    <property type="match status" value="1"/>
</dbReference>
<comment type="subcellular location">
    <subcellularLocation>
        <location evidence="1">Cell envelope</location>
    </subcellularLocation>
</comment>
<dbReference type="Gene3D" id="3.80.10.10">
    <property type="entry name" value="Ribonuclease Inhibitor"/>
    <property type="match status" value="1"/>
</dbReference>